<evidence type="ECO:0000259" key="2">
    <source>
        <dbReference type="Pfam" id="PF01433"/>
    </source>
</evidence>
<reference evidence="3" key="1">
    <citation type="submission" date="2023-06" db="EMBL/GenBank/DDBJ databases">
        <title>Cytophagales bacterium Strain LB-30, isolated from soil.</title>
        <authorList>
            <person name="Liu B."/>
        </authorList>
    </citation>
    <scope>NUCLEOTIDE SEQUENCE</scope>
    <source>
        <strain evidence="3">LB-30</strain>
    </source>
</reference>
<comment type="caution">
    <text evidence="3">The sequence shown here is derived from an EMBL/GenBank/DDBJ whole genome shotgun (WGS) entry which is preliminary data.</text>
</comment>
<dbReference type="Gene3D" id="1.10.390.10">
    <property type="entry name" value="Neutral Protease Domain 2"/>
    <property type="match status" value="1"/>
</dbReference>
<keyword evidence="4" id="KW-1185">Reference proteome</keyword>
<dbReference type="PANTHER" id="PTHR45726">
    <property type="entry name" value="LEUKOTRIENE A-4 HYDROLASE"/>
    <property type="match status" value="1"/>
</dbReference>
<accession>A0ABT8F1L7</accession>
<dbReference type="InterPro" id="IPR034015">
    <property type="entry name" value="M1_LTA4H"/>
</dbReference>
<keyword evidence="3" id="KW-0645">Protease</keyword>
<dbReference type="EC" id="3.4.11.-" evidence="3"/>
<keyword evidence="3" id="KW-0031">Aminopeptidase</keyword>
<feature type="chain" id="PRO_5046234193" evidence="1">
    <location>
        <begin position="24"/>
        <end position="611"/>
    </location>
</feature>
<proteinExistence type="predicted"/>
<feature type="domain" description="Peptidase M1 membrane alanine aminopeptidase" evidence="2">
    <location>
        <begin position="301"/>
        <end position="495"/>
    </location>
</feature>
<sequence length="611" mass="69412">MKHTLRTLSGTLTLVLFASLAFAQPDRWQQRAEYVMDVQLDVSNHNYKGTQKLTYYNNSPDTLYKVFYHLYFNAFQPNSQMDVRSRTIADPDRRVGSRIVALKEDEIGRLSVTKLSMNGKAVDFKEVGTILEVTLNKPILPKSKVVLDMEFNGQVPLQIRRSGRDSKEGIAYSMTQWYPKLSEYDYQGWHANPYIGREFHGVWGDFDVKITLDSTYLVGGTGVLQNPEQIGHGYLPAGKALKRPNNKNLTWHFKAQNVHDFAFAADPDFVHYTRQVAGGPVVHIIYQPDSITNKTWPQLGDITVKLIEFMNKNFGVYPYPQYTVIQGGDGGMEYAMATLVTGQRSWGSLVGVTAHELAHSWYQQILATNESLYAWMDEGYTEYSSSLAYDHVMGTNEGHSGGYNSYFALAKSGKEEPMSTHADHFNTNFAYSLDAYSKGCVSVAQLAYVIGQENVDKGMRVYFNTWKFKHPNPNDFKRIMEKQSGLELDWYYEHWVNTTNTIDYGIKTVVGDTKSTKVTLERVGKMPMPIDLLVEYADGSKELFYLPLEILRGEKPHTDTSVKRTVLADWPWTHPSYEFSIPRAASEIKSLTIDPSGKMADVEKNNNTIKF</sequence>
<keyword evidence="1" id="KW-0732">Signal</keyword>
<dbReference type="PANTHER" id="PTHR45726:SF3">
    <property type="entry name" value="LEUKOTRIENE A-4 HYDROLASE"/>
    <property type="match status" value="1"/>
</dbReference>
<keyword evidence="3" id="KW-0378">Hydrolase</keyword>
<dbReference type="CDD" id="cd09604">
    <property type="entry name" value="M1_APN_like"/>
    <property type="match status" value="1"/>
</dbReference>
<organism evidence="3 4">
    <name type="scientific">Shiella aurantiaca</name>
    <dbReference type="NCBI Taxonomy" id="3058365"/>
    <lineage>
        <taxon>Bacteria</taxon>
        <taxon>Pseudomonadati</taxon>
        <taxon>Bacteroidota</taxon>
        <taxon>Cytophagia</taxon>
        <taxon>Cytophagales</taxon>
        <taxon>Shiellaceae</taxon>
        <taxon>Shiella</taxon>
    </lineage>
</organism>
<evidence type="ECO:0000313" key="3">
    <source>
        <dbReference type="EMBL" id="MDN4164341.1"/>
    </source>
</evidence>
<dbReference type="RefSeq" id="WP_320002867.1">
    <property type="nucleotide sequence ID" value="NZ_JAUHJS010000001.1"/>
</dbReference>
<dbReference type="Proteomes" id="UP001168552">
    <property type="component" value="Unassembled WGS sequence"/>
</dbReference>
<gene>
    <name evidence="3" type="ORF">QWY31_02445</name>
</gene>
<dbReference type="Pfam" id="PF01433">
    <property type="entry name" value="Peptidase_M1"/>
    <property type="match status" value="1"/>
</dbReference>
<dbReference type="SUPFAM" id="SSF55486">
    <property type="entry name" value="Metalloproteases ('zincins'), catalytic domain"/>
    <property type="match status" value="1"/>
</dbReference>
<dbReference type="GO" id="GO:0004177">
    <property type="term" value="F:aminopeptidase activity"/>
    <property type="evidence" value="ECO:0007669"/>
    <property type="project" value="UniProtKB-KW"/>
</dbReference>
<dbReference type="InterPro" id="IPR014782">
    <property type="entry name" value="Peptidase_M1_dom"/>
</dbReference>
<dbReference type="InterPro" id="IPR027268">
    <property type="entry name" value="Peptidase_M4/M1_CTD_sf"/>
</dbReference>
<evidence type="ECO:0000256" key="1">
    <source>
        <dbReference type="SAM" id="SignalP"/>
    </source>
</evidence>
<evidence type="ECO:0000313" key="4">
    <source>
        <dbReference type="Proteomes" id="UP001168552"/>
    </source>
</evidence>
<feature type="signal peptide" evidence="1">
    <location>
        <begin position="1"/>
        <end position="23"/>
    </location>
</feature>
<protein>
    <submittedName>
        <fullName evidence="3">M1 family metallopeptidase</fullName>
        <ecNumber evidence="3">3.4.11.-</ecNumber>
    </submittedName>
</protein>
<name>A0ABT8F1L7_9BACT</name>
<dbReference type="EMBL" id="JAUHJS010000001">
    <property type="protein sequence ID" value="MDN4164341.1"/>
    <property type="molecule type" value="Genomic_DNA"/>
</dbReference>